<dbReference type="SUPFAM" id="SSF46689">
    <property type="entry name" value="Homeodomain-like"/>
    <property type="match status" value="1"/>
</dbReference>
<gene>
    <name evidence="6" type="ORF">BAZ10_17735</name>
</gene>
<proteinExistence type="predicted"/>
<feature type="domain" description="HTH araC/xylS-type" evidence="5">
    <location>
        <begin position="406"/>
        <end position="510"/>
    </location>
</feature>
<evidence type="ECO:0000259" key="5">
    <source>
        <dbReference type="PROSITE" id="PS01124"/>
    </source>
</evidence>
<dbReference type="InterPro" id="IPR018060">
    <property type="entry name" value="HTH_AraC"/>
</dbReference>
<keyword evidence="4" id="KW-0472">Membrane</keyword>
<dbReference type="GO" id="GO:0003700">
    <property type="term" value="F:DNA-binding transcription factor activity"/>
    <property type="evidence" value="ECO:0007669"/>
    <property type="project" value="InterPro"/>
</dbReference>
<evidence type="ECO:0000256" key="1">
    <source>
        <dbReference type="ARBA" id="ARBA00023015"/>
    </source>
</evidence>
<feature type="transmembrane region" description="Helical" evidence="4">
    <location>
        <begin position="332"/>
        <end position="351"/>
    </location>
</feature>
<evidence type="ECO:0000256" key="3">
    <source>
        <dbReference type="ARBA" id="ARBA00023163"/>
    </source>
</evidence>
<dbReference type="SMART" id="SM00028">
    <property type="entry name" value="TPR"/>
    <property type="match status" value="5"/>
</dbReference>
<dbReference type="Pfam" id="PF12833">
    <property type="entry name" value="HTH_18"/>
    <property type="match status" value="1"/>
</dbReference>
<dbReference type="PANTHER" id="PTHR43280:SF34">
    <property type="entry name" value="ARAC-FAMILY TRANSCRIPTIONAL REGULATOR"/>
    <property type="match status" value="1"/>
</dbReference>
<dbReference type="Pfam" id="PF13181">
    <property type="entry name" value="TPR_8"/>
    <property type="match status" value="1"/>
</dbReference>
<evidence type="ECO:0000313" key="7">
    <source>
        <dbReference type="Proteomes" id="UP000190813"/>
    </source>
</evidence>
<evidence type="ECO:0000313" key="6">
    <source>
        <dbReference type="EMBL" id="OPC69863.1"/>
    </source>
</evidence>
<keyword evidence="1" id="KW-0805">Transcription regulation</keyword>
<dbReference type="AlphaFoldDB" id="A0A1T3MZ71"/>
<evidence type="ECO:0000256" key="4">
    <source>
        <dbReference type="SAM" id="Phobius"/>
    </source>
</evidence>
<dbReference type="Gene3D" id="1.25.40.10">
    <property type="entry name" value="Tetratricopeptide repeat domain"/>
    <property type="match status" value="2"/>
</dbReference>
<dbReference type="PROSITE" id="PS01124">
    <property type="entry name" value="HTH_ARAC_FAMILY_2"/>
    <property type="match status" value="1"/>
</dbReference>
<keyword evidence="2" id="KW-0238">DNA-binding</keyword>
<dbReference type="PANTHER" id="PTHR43280">
    <property type="entry name" value="ARAC-FAMILY TRANSCRIPTIONAL REGULATOR"/>
    <property type="match status" value="1"/>
</dbReference>
<keyword evidence="4" id="KW-0812">Transmembrane</keyword>
<name>A0A1T3MZ71_9FLAO</name>
<accession>A0A1T3MZ71</accession>
<dbReference type="InterPro" id="IPR011990">
    <property type="entry name" value="TPR-like_helical_dom_sf"/>
</dbReference>
<protein>
    <submittedName>
        <fullName evidence="6">AraC family transcriptional regulator</fullName>
    </submittedName>
</protein>
<dbReference type="InterPro" id="IPR009057">
    <property type="entry name" value="Homeodomain-like_sf"/>
</dbReference>
<organism evidence="6 7">
    <name type="scientific">Elizabethkingia occulta</name>
    <dbReference type="NCBI Taxonomy" id="1867263"/>
    <lineage>
        <taxon>Bacteria</taxon>
        <taxon>Pseudomonadati</taxon>
        <taxon>Bacteroidota</taxon>
        <taxon>Flavobacteriia</taxon>
        <taxon>Flavobacteriales</taxon>
        <taxon>Weeksellaceae</taxon>
        <taxon>Elizabethkingia</taxon>
    </lineage>
</organism>
<dbReference type="Pfam" id="PF13424">
    <property type="entry name" value="TPR_12"/>
    <property type="match status" value="1"/>
</dbReference>
<dbReference type="Proteomes" id="UP000190813">
    <property type="component" value="Unassembled WGS sequence"/>
</dbReference>
<keyword evidence="3" id="KW-0804">Transcription</keyword>
<evidence type="ECO:0000256" key="2">
    <source>
        <dbReference type="ARBA" id="ARBA00023125"/>
    </source>
</evidence>
<comment type="caution">
    <text evidence="6">The sequence shown here is derived from an EMBL/GenBank/DDBJ whole genome shotgun (WGS) entry which is preliminary data.</text>
</comment>
<sequence>MLRKIYTCITVLFYLLLKAQNAKNYDKVYSKILHETYHRNFDKAIIAGDSLYRNSAKPAYQIKSLMLLALLYQRKGDVEKAVDYAEKSENIIEKFQMYDYSARVFGFLASQYRIISLYDKSKSYTEKALSAVKYIKDPAELNNVTGLMLQELAHYDIKTKQYKKAIFKLKKAQEKFRLLPEKDFFMATNNQLMGVCYIGAGLYDKAITCYKEALVYAEKNIPKSTLAGKVFQGLALAYIRNGELDKAKKYLDKAEEYVKNSKYLGLNQEIYSTSQEYYAKRNDTQNYTLATEKKDSLSELITSLNTRFLNQQFSKLEKQNTEQEERNYTKSIFIAISGVFIIGNLLFFFFYSRAKKRQILKIRSILKNLKEKNYEQVEVEVTGKSDDNADPGTSLMSLETEQLLLGKLENFEREQLFTDKKVSLSYVATHIGTNTKYLSFVIKKYKGKDFTTYINELRINYILDKLNTEPVYRQYKISTLAEDAGFSSHSKFTTIFKSVTDVSPSYFIKYIEKKDKLDLAKETDS</sequence>
<reference evidence="6 7" key="1">
    <citation type="submission" date="2016-06" db="EMBL/GenBank/DDBJ databases">
        <title>Revisiting the taxonomy of the Elizabethkingia Genus based on Whole-Genome Sequencing, Optical Mapping, and MALDI-TOF.</title>
        <authorList>
            <person name="Nicholson A.C."/>
        </authorList>
    </citation>
    <scope>NUCLEOTIDE SEQUENCE [LARGE SCALE GENOMIC DNA]</scope>
    <source>
        <strain evidence="6 7">G4070</strain>
    </source>
</reference>
<dbReference type="SMART" id="SM00342">
    <property type="entry name" value="HTH_ARAC"/>
    <property type="match status" value="1"/>
</dbReference>
<dbReference type="GO" id="GO:0043565">
    <property type="term" value="F:sequence-specific DNA binding"/>
    <property type="evidence" value="ECO:0007669"/>
    <property type="project" value="InterPro"/>
</dbReference>
<keyword evidence="7" id="KW-1185">Reference proteome</keyword>
<dbReference type="Gene3D" id="1.10.10.60">
    <property type="entry name" value="Homeodomain-like"/>
    <property type="match status" value="2"/>
</dbReference>
<dbReference type="InterPro" id="IPR019734">
    <property type="entry name" value="TPR_rpt"/>
</dbReference>
<keyword evidence="4" id="KW-1133">Transmembrane helix</keyword>
<dbReference type="SUPFAM" id="SSF48452">
    <property type="entry name" value="TPR-like"/>
    <property type="match status" value="1"/>
</dbReference>
<dbReference type="EMBL" id="MAHX01000002">
    <property type="protein sequence ID" value="OPC69863.1"/>
    <property type="molecule type" value="Genomic_DNA"/>
</dbReference>